<accession>A0A1H6ZK50</accession>
<dbReference type="InterPro" id="IPR029063">
    <property type="entry name" value="SAM-dependent_MTases_sf"/>
</dbReference>
<dbReference type="CDD" id="cd02440">
    <property type="entry name" value="AdoMet_MTases"/>
    <property type="match status" value="1"/>
</dbReference>
<keyword evidence="2" id="KW-0808">Transferase</keyword>
<evidence type="ECO:0000313" key="2">
    <source>
        <dbReference type="EMBL" id="SEJ49195.1"/>
    </source>
</evidence>
<evidence type="ECO:0000313" key="3">
    <source>
        <dbReference type="Proteomes" id="UP000199223"/>
    </source>
</evidence>
<dbReference type="EMBL" id="FNZA01000009">
    <property type="protein sequence ID" value="SEJ49195.1"/>
    <property type="molecule type" value="Genomic_DNA"/>
</dbReference>
<keyword evidence="2" id="KW-0489">Methyltransferase</keyword>
<reference evidence="3" key="1">
    <citation type="submission" date="2016-10" db="EMBL/GenBank/DDBJ databases">
        <authorList>
            <person name="Varghese N."/>
            <person name="Submissions S."/>
        </authorList>
    </citation>
    <scope>NUCLEOTIDE SEQUENCE [LARGE SCALE GENOMIC DNA]</scope>
    <source>
        <strain evidence="3">CGMCC 1.10218</strain>
    </source>
</reference>
<keyword evidence="3" id="KW-1185">Reference proteome</keyword>
<dbReference type="Gene3D" id="3.40.50.150">
    <property type="entry name" value="Vaccinia Virus protein VP39"/>
    <property type="match status" value="1"/>
</dbReference>
<feature type="domain" description="Methyltransferase" evidence="1">
    <location>
        <begin position="5"/>
        <end position="292"/>
    </location>
</feature>
<dbReference type="Pfam" id="PF12147">
    <property type="entry name" value="Methyltransf_20"/>
    <property type="match status" value="1"/>
</dbReference>
<dbReference type="RefSeq" id="WP_092264636.1">
    <property type="nucleotide sequence ID" value="NZ_FNZA01000009.1"/>
</dbReference>
<sequence>MPHHAPSYEELSRPLPPTSPKRWYYALVKRVMRAASPLSAGLSTGFEHGFDSGVMLEHVYQNQPRGRGVVGKLIDRVYLNAPGWKGIRARGELVKDALRAALHAELQARPQGPVRLLDVACGGGRYDLEVLREFQQGHPHVSVEATLRDYAQVNVDSARALGESLGVRGVRYERADAFSDADLARAAEGGAPDIVLVSGLHEILPDDALIEHHYLQLGRIIRPGGTLIYTVQPVHPQLEFIARTLPSHTGQPWVMRLRSREQVAGWATAAGFRTQAQWTEPQGIFGVVLAQKA</sequence>
<protein>
    <submittedName>
        <fullName evidence="2">Putative methyltransferase</fullName>
    </submittedName>
</protein>
<evidence type="ECO:0000259" key="1">
    <source>
        <dbReference type="Pfam" id="PF12147"/>
    </source>
</evidence>
<dbReference type="OrthoDB" id="9791837at2"/>
<proteinExistence type="predicted"/>
<dbReference type="STRING" id="856736.SAMN04488058_10949"/>
<dbReference type="Proteomes" id="UP000199223">
    <property type="component" value="Unassembled WGS sequence"/>
</dbReference>
<organism evidence="2 3">
    <name type="scientific">Deinococcus reticulitermitis</name>
    <dbReference type="NCBI Taxonomy" id="856736"/>
    <lineage>
        <taxon>Bacteria</taxon>
        <taxon>Thermotogati</taxon>
        <taxon>Deinococcota</taxon>
        <taxon>Deinococci</taxon>
        <taxon>Deinococcales</taxon>
        <taxon>Deinococcaceae</taxon>
        <taxon>Deinococcus</taxon>
    </lineage>
</organism>
<dbReference type="GO" id="GO:0032259">
    <property type="term" value="P:methylation"/>
    <property type="evidence" value="ECO:0007669"/>
    <property type="project" value="UniProtKB-KW"/>
</dbReference>
<dbReference type="SUPFAM" id="SSF53335">
    <property type="entry name" value="S-adenosyl-L-methionine-dependent methyltransferases"/>
    <property type="match status" value="1"/>
</dbReference>
<gene>
    <name evidence="2" type="ORF">SAMN04488058_10949</name>
</gene>
<dbReference type="InterPro" id="IPR022744">
    <property type="entry name" value="MeTrfase_dom_put"/>
</dbReference>
<name>A0A1H6ZK50_9DEIO</name>
<dbReference type="GO" id="GO:0008168">
    <property type="term" value="F:methyltransferase activity"/>
    <property type="evidence" value="ECO:0007669"/>
    <property type="project" value="UniProtKB-KW"/>
</dbReference>
<dbReference type="AlphaFoldDB" id="A0A1H6ZK50"/>